<dbReference type="Proteomes" id="UP001497497">
    <property type="component" value="Unassembled WGS sequence"/>
</dbReference>
<protein>
    <submittedName>
        <fullName evidence="2">Uncharacterized protein</fullName>
    </submittedName>
</protein>
<feature type="region of interest" description="Disordered" evidence="1">
    <location>
        <begin position="1"/>
        <end position="68"/>
    </location>
</feature>
<feature type="compositionally biased region" description="Basic and acidic residues" evidence="1">
    <location>
        <begin position="202"/>
        <end position="215"/>
    </location>
</feature>
<sequence>MTVIASVPAYPGHGGRASPRGGPRVRSEGESNYVKGQGTVKEKVFDSTAPIVRTPKPSPRCPSSASRQNYRAGWFGNVSSLLNGKATPRPVTAPGRVKPEAEVTANMSRGPRMRVIVNEYAQRGASPREPRVKPEAAQTAEVSKGGRMHNLLHTYGTMALSARAVPRLKLEAGPIAELSRGNATRETLYNYGKSEPNSVPDPRVKPEGQDNADLDKGKRMGLLLNKYGRAPLSARAGPRVRPEGEPNARLDQGFRMSRLMHDPKGMPCSARPMPRTNTIQAKENALKGRGSMDKIFESIARKTYIYMPGQQTRQYVRASIG</sequence>
<dbReference type="AlphaFoldDB" id="A0AAV2IF61"/>
<evidence type="ECO:0000313" key="2">
    <source>
        <dbReference type="EMBL" id="CAL1545536.1"/>
    </source>
</evidence>
<proteinExistence type="predicted"/>
<reference evidence="2 3" key="1">
    <citation type="submission" date="2024-04" db="EMBL/GenBank/DDBJ databases">
        <authorList>
            <consortium name="Genoscope - CEA"/>
            <person name="William W."/>
        </authorList>
    </citation>
    <scope>NUCLEOTIDE SEQUENCE [LARGE SCALE GENOMIC DNA]</scope>
</reference>
<accession>A0AAV2IF61</accession>
<evidence type="ECO:0000313" key="3">
    <source>
        <dbReference type="Proteomes" id="UP001497497"/>
    </source>
</evidence>
<feature type="region of interest" description="Disordered" evidence="1">
    <location>
        <begin position="189"/>
        <end position="215"/>
    </location>
</feature>
<feature type="region of interest" description="Disordered" evidence="1">
    <location>
        <begin position="123"/>
        <end position="143"/>
    </location>
</feature>
<evidence type="ECO:0000256" key="1">
    <source>
        <dbReference type="SAM" id="MobiDB-lite"/>
    </source>
</evidence>
<dbReference type="EMBL" id="CAXITT010000720">
    <property type="protein sequence ID" value="CAL1545536.1"/>
    <property type="molecule type" value="Genomic_DNA"/>
</dbReference>
<name>A0AAV2IF61_LYMST</name>
<comment type="caution">
    <text evidence="2">The sequence shown here is derived from an EMBL/GenBank/DDBJ whole genome shotgun (WGS) entry which is preliminary data.</text>
</comment>
<gene>
    <name evidence="2" type="ORF">GSLYS_00019019001</name>
</gene>
<keyword evidence="3" id="KW-1185">Reference proteome</keyword>
<organism evidence="2 3">
    <name type="scientific">Lymnaea stagnalis</name>
    <name type="common">Great pond snail</name>
    <name type="synonym">Helix stagnalis</name>
    <dbReference type="NCBI Taxonomy" id="6523"/>
    <lineage>
        <taxon>Eukaryota</taxon>
        <taxon>Metazoa</taxon>
        <taxon>Spiralia</taxon>
        <taxon>Lophotrochozoa</taxon>
        <taxon>Mollusca</taxon>
        <taxon>Gastropoda</taxon>
        <taxon>Heterobranchia</taxon>
        <taxon>Euthyneura</taxon>
        <taxon>Panpulmonata</taxon>
        <taxon>Hygrophila</taxon>
        <taxon>Lymnaeoidea</taxon>
        <taxon>Lymnaeidae</taxon>
        <taxon>Lymnaea</taxon>
    </lineage>
</organism>